<feature type="region of interest" description="Disordered" evidence="1">
    <location>
        <begin position="512"/>
        <end position="535"/>
    </location>
</feature>
<gene>
    <name evidence="2" type="ORF">SAMN05192589_1222</name>
</gene>
<feature type="region of interest" description="Disordered" evidence="1">
    <location>
        <begin position="1"/>
        <end position="33"/>
    </location>
</feature>
<evidence type="ECO:0000313" key="3">
    <source>
        <dbReference type="Proteomes" id="UP000198781"/>
    </source>
</evidence>
<evidence type="ECO:0000256" key="1">
    <source>
        <dbReference type="SAM" id="MobiDB-lite"/>
    </source>
</evidence>
<accession>A0A1G7E6J9</accession>
<dbReference type="EMBL" id="FMZC01000022">
    <property type="protein sequence ID" value="SDE59344.1"/>
    <property type="molecule type" value="Genomic_DNA"/>
</dbReference>
<evidence type="ECO:0000313" key="2">
    <source>
        <dbReference type="EMBL" id="SDE59344.1"/>
    </source>
</evidence>
<dbReference type="SUPFAM" id="SSF51556">
    <property type="entry name" value="Metallo-dependent hydrolases"/>
    <property type="match status" value="1"/>
</dbReference>
<dbReference type="InterPro" id="IPR032466">
    <property type="entry name" value="Metal_Hydrolase"/>
</dbReference>
<reference evidence="2 3" key="1">
    <citation type="submission" date="2016-10" db="EMBL/GenBank/DDBJ databases">
        <authorList>
            <person name="de Groot N.N."/>
        </authorList>
    </citation>
    <scope>NUCLEOTIDE SEQUENCE [LARGE SCALE GENOMIC DNA]</scope>
    <source>
        <strain evidence="2 3">DSM 16619</strain>
    </source>
</reference>
<name>A0A1G7E6J9_9BURK</name>
<protein>
    <recommendedName>
        <fullName evidence="4">Amidohydrolase-related domain-containing protein</fullName>
    </recommendedName>
</protein>
<proteinExistence type="predicted"/>
<dbReference type="Proteomes" id="UP000198781">
    <property type="component" value="Unassembled WGS sequence"/>
</dbReference>
<dbReference type="Gene3D" id="3.20.20.140">
    <property type="entry name" value="Metal-dependent hydrolases"/>
    <property type="match status" value="1"/>
</dbReference>
<evidence type="ECO:0008006" key="4">
    <source>
        <dbReference type="Google" id="ProtNLM"/>
    </source>
</evidence>
<sequence>MMGRGGKTSSVPSAGNSATVAPPQRFSDGSVRPDSLVAKRHGAAVLHNAKTGEPITTGNHFEVATYAMSSGLDAHSDSHMHPTNYVQRGLNPQQLLKMMDDIGVRNTTLMPIPTSLLQAKLPGADGATTAVNPHEISDQLGGSEHAHHCGPLEFYYVPMKIEDSVLAGRISEELASRPKLDIDDFRKNPDLIKQIVDASLLYVDTAVNTDIATAIKNSGMSEAQRSRLDPMITGLHLGDPRVSDRLLHELYKTKGTFTGIGEITVHKELVEDMFAGGDLQASTKTGRMEPLTRLLEVAGVVGMPVVLHCDIDNLHDQVADFNGKGKSTASREPANLEGLRKMFTDPRLKDTQIVWAHGGGLGRFVQQGEDHIGKLTQLLKDCPNLHLDISWSDVAKQIGKDDQSLVAWRGFIQDHSTRICFGSDTLAPKETGTWEATKKMYDDGLFQGMSTEAKHNVLNGTYDRIFVASRKNVREFEQNVLTKEFMETHVTQVDGDPVTAQTLKDLKAEALNKGTSQAGEDGVAAEQPKRRKSLKAKIASNLKKAVGIKSSGSSAQAAPKPAVSETQGEALKRPAGPSGALKKNSLSELLKATAEEDAASGLPTGAGTDDAPELNDDDDEVFFTPLSSPSRLAPISEEGDMDGGKSSSARDRQDASTPSTAEPSVEPTPVQDLRRQSGLSKLKKVTEDIKEGAFKNGFGFSSTTVSPVWNPFQSKVSSAKPKMGSFLGQDGVEPPKVPKTLLNAAPRVGRTTPQEGAALQRLKKESTINGAITSHFDGPANRKAALLASVMQLKEATGMSAGETTVLVKALARHNKDTAQAERILQALPQVRLVGDLLTPRPAGEITADVQLAWKFAAEIESLKGGKGLDLLSKVTAKPDGAADGAPALAAAQRGPMRAYLRAAAEVARAAGRNAPALDPSGMFAHGKLGDAVRATPNGWPGRAGAPIAHGSSLTLAEKALLAVRDELDPAITEIHGCRFAVQMARGGMVTDKARNPDGTKSEFQKVESRASKTMGMHLNRAMASSTGFQRIADTLRYGTLHHGKSPFYGYDAIVSSRGQNMGFELSHIGGIHEGRAMKDMVDVIESALKARGGGGAGEVALPTAQNAVDGQALLDDHGAGGTLLRNMVRSEILQRAKAEALLLPRLARGDNLSESAIAQVRTAVLAAIQLPESSSSDSAVADQVQELLTAALTEQNVPLTPARLLAWAGDAGGPTDAETVQEMRTFARQEGQPDWKSFSTAFDRAANQEVRVPPNTPIKGKSREEAADILASMISGEELGSGFSLANAGNTQATTRNVSEVISGVLSGATMSVRADLGGGRTRIVSFESGVSTDRSSLRMSVSTVRRNQEGAGGSLGFRLGKKEVASFSAFVGGDVGHSFELLEQEGAVFGFPRHKTGGVGGDRDLAQQKARLIKLLIGVPDEAGAYQAPGNKEDKGSLVKRAYQEFGDAISIGAFEVRQKDNRFTGSSSAGAGATIGNLRVGLPQESVAGEIRRGTLEYKDTSGTLKLIRESESNAFKATVTGALASLSGLIEGATAPTPAPGEAAVDAVTSMTSLAVANFGSIASDFFRDGETRTTSRILYDDQELPTSFATQTLVTSKDFVNNLAADVENFAEDKAKKFFPARHGADRDQAVQTEKKILGEFAGQLREHRDLTGTSQLYWEWGPSHVEASNLLEADRELSEKLGDTQGAKQAKRDIDTIHKDPGYREARFLINANEQSASDIRGVNGIMGVRHDVRTSANVRSLNFT</sequence>
<dbReference type="STRING" id="187868.SAMN05192589_1222"/>
<feature type="compositionally biased region" description="Polar residues" evidence="1">
    <location>
        <begin position="7"/>
        <end position="19"/>
    </location>
</feature>
<keyword evidence="3" id="KW-1185">Reference proteome</keyword>
<organism evidence="2 3">
    <name type="scientific">Paracidovorax valerianellae</name>
    <dbReference type="NCBI Taxonomy" id="187868"/>
    <lineage>
        <taxon>Bacteria</taxon>
        <taxon>Pseudomonadati</taxon>
        <taxon>Pseudomonadota</taxon>
        <taxon>Betaproteobacteria</taxon>
        <taxon>Burkholderiales</taxon>
        <taxon>Comamonadaceae</taxon>
        <taxon>Paracidovorax</taxon>
    </lineage>
</organism>
<feature type="region of interest" description="Disordered" evidence="1">
    <location>
        <begin position="595"/>
        <end position="678"/>
    </location>
</feature>
<feature type="compositionally biased region" description="Acidic residues" evidence="1">
    <location>
        <begin position="610"/>
        <end position="621"/>
    </location>
</feature>
<feature type="region of interest" description="Disordered" evidence="1">
    <location>
        <begin position="548"/>
        <end position="581"/>
    </location>
</feature>